<keyword evidence="5" id="KW-1185">Reference proteome</keyword>
<feature type="modified residue" description="4-aspartylphosphate" evidence="1">
    <location>
        <position position="53"/>
    </location>
</feature>
<dbReference type="InterPro" id="IPR052048">
    <property type="entry name" value="ST_Response_Regulator"/>
</dbReference>
<dbReference type="InterPro" id="IPR001789">
    <property type="entry name" value="Sig_transdc_resp-reg_receiver"/>
</dbReference>
<reference evidence="4 5" key="3">
    <citation type="journal article" date="2019" name="Int. J. Syst. Evol. Microbiol.">
        <title>Anaerobacillus isosaccharinicus sp. nov., an alkaliphilic bacterium which degrades isosaccharinic acid.</title>
        <authorList>
            <person name="Bassil N.M."/>
            <person name="Lloyd J.R."/>
        </authorList>
    </citation>
    <scope>NUCLEOTIDE SEQUENCE [LARGE SCALE GENOMIC DNA]</scope>
    <source>
        <strain evidence="4 5">NB2006</strain>
    </source>
</reference>
<dbReference type="InterPro" id="IPR011006">
    <property type="entry name" value="CheY-like_superfamily"/>
</dbReference>
<organism evidence="3 5">
    <name type="scientific">Anaerobacillus isosaccharinicus</name>
    <dbReference type="NCBI Taxonomy" id="1532552"/>
    <lineage>
        <taxon>Bacteria</taxon>
        <taxon>Bacillati</taxon>
        <taxon>Bacillota</taxon>
        <taxon>Bacilli</taxon>
        <taxon>Bacillales</taxon>
        <taxon>Bacillaceae</taxon>
        <taxon>Anaerobacillus</taxon>
    </lineage>
</organism>
<dbReference type="OrthoDB" id="9790669at2"/>
<evidence type="ECO:0000313" key="4">
    <source>
        <dbReference type="EMBL" id="QOY36681.1"/>
    </source>
</evidence>
<proteinExistence type="predicted"/>
<evidence type="ECO:0000256" key="1">
    <source>
        <dbReference type="PROSITE-ProRule" id="PRU00169"/>
    </source>
</evidence>
<keyword evidence="1" id="KW-0597">Phosphoprotein</keyword>
<evidence type="ECO:0000313" key="5">
    <source>
        <dbReference type="Proteomes" id="UP000180175"/>
    </source>
</evidence>
<evidence type="ECO:0000259" key="2">
    <source>
        <dbReference type="PROSITE" id="PS50110"/>
    </source>
</evidence>
<feature type="domain" description="Response regulatory" evidence="2">
    <location>
        <begin position="3"/>
        <end position="117"/>
    </location>
</feature>
<dbReference type="Pfam" id="PF00072">
    <property type="entry name" value="Response_reg"/>
    <property type="match status" value="1"/>
</dbReference>
<dbReference type="KEGG" id="aia:AWH56_003125"/>
<gene>
    <name evidence="4" type="ORF">AWH56_003125</name>
    <name evidence="3" type="ORF">AWH56_23110</name>
</gene>
<dbReference type="EMBL" id="LQXD01000200">
    <property type="protein sequence ID" value="OIJ04516.1"/>
    <property type="molecule type" value="Genomic_DNA"/>
</dbReference>
<evidence type="ECO:0000313" key="3">
    <source>
        <dbReference type="EMBL" id="OIJ04516.1"/>
    </source>
</evidence>
<dbReference type="PANTHER" id="PTHR43228">
    <property type="entry name" value="TWO-COMPONENT RESPONSE REGULATOR"/>
    <property type="match status" value="1"/>
</dbReference>
<dbReference type="RefSeq" id="WP_071319281.1">
    <property type="nucleotide sequence ID" value="NZ_CP063356.2"/>
</dbReference>
<accession>A0A1S2KWL2</accession>
<name>A0A1S2KWL2_9BACI</name>
<dbReference type="SUPFAM" id="SSF52172">
    <property type="entry name" value="CheY-like"/>
    <property type="match status" value="1"/>
</dbReference>
<dbReference type="Gene3D" id="3.40.50.2300">
    <property type="match status" value="1"/>
</dbReference>
<reference evidence="4" key="4">
    <citation type="submission" date="2020-10" db="EMBL/GenBank/DDBJ databases">
        <authorList>
            <person name="Bassil N.M."/>
            <person name="Lloyd J.R."/>
        </authorList>
    </citation>
    <scope>NUCLEOTIDE SEQUENCE</scope>
    <source>
        <strain evidence="4">NB2006</strain>
    </source>
</reference>
<dbReference type="SMART" id="SM00448">
    <property type="entry name" value="REC"/>
    <property type="match status" value="1"/>
</dbReference>
<sequence length="117" mass="13187">MKTVLIADDSLFMRTLLGNKLKQYGFMIIAEAEDGIEAIDKFNRYRPDIVLLDITMPKKNGIFALDNIMQIDGNAKVIMCSAMGQQTIIVDAIKKGAKDFIVKPYFENIITILKNLD</sequence>
<dbReference type="PROSITE" id="PS50110">
    <property type="entry name" value="RESPONSE_REGULATORY"/>
    <property type="match status" value="1"/>
</dbReference>
<dbReference type="Proteomes" id="UP000180175">
    <property type="component" value="Chromosome"/>
</dbReference>
<protein>
    <submittedName>
        <fullName evidence="3 4">Response regulator</fullName>
    </submittedName>
</protein>
<dbReference type="AlphaFoldDB" id="A0A1S2KWL2"/>
<reference evidence="4 5" key="2">
    <citation type="journal article" date="2017" name="Genome Announc.">
        <title>Draft Genome Sequences of Four Alkaliphilic Bacteria Belonging to the Anaerobacillus Genus.</title>
        <authorList>
            <person name="Bassil N.M."/>
            <person name="Lloyd J.R."/>
        </authorList>
    </citation>
    <scope>NUCLEOTIDE SEQUENCE [LARGE SCALE GENOMIC DNA]</scope>
    <source>
        <strain evidence="4 5">NB2006</strain>
    </source>
</reference>
<reference evidence="3 5" key="1">
    <citation type="submission" date="2016-10" db="EMBL/GenBank/DDBJ databases">
        <title>Draft genome sequences of four alkaliphilic bacteria belonging to the Anaerobacillus genus.</title>
        <authorList>
            <person name="Bassil N.M."/>
            <person name="Lloyd J.R."/>
        </authorList>
    </citation>
    <scope>NUCLEOTIDE SEQUENCE [LARGE SCALE GENOMIC DNA]</scope>
    <source>
        <strain evidence="3 5">NB2006</strain>
    </source>
</reference>
<dbReference type="GO" id="GO:0000160">
    <property type="term" value="P:phosphorelay signal transduction system"/>
    <property type="evidence" value="ECO:0007669"/>
    <property type="project" value="InterPro"/>
</dbReference>
<dbReference type="PANTHER" id="PTHR43228:SF1">
    <property type="entry name" value="TWO-COMPONENT RESPONSE REGULATOR ARR22"/>
    <property type="match status" value="1"/>
</dbReference>
<dbReference type="EMBL" id="CP063356">
    <property type="protein sequence ID" value="QOY36681.1"/>
    <property type="molecule type" value="Genomic_DNA"/>
</dbReference>